<dbReference type="Gene3D" id="1.20.120.710">
    <property type="entry name" value="Haloacid dehalogenase hydrolase-like domain"/>
    <property type="match status" value="1"/>
</dbReference>
<dbReference type="SFLD" id="SFLDG01129">
    <property type="entry name" value="C1.5:_HAD__Beta-PGM__Phosphata"/>
    <property type="match status" value="1"/>
</dbReference>
<evidence type="ECO:0000256" key="4">
    <source>
        <dbReference type="ARBA" id="ARBA00022842"/>
    </source>
</evidence>
<evidence type="ECO:0000256" key="3">
    <source>
        <dbReference type="ARBA" id="ARBA00022801"/>
    </source>
</evidence>
<dbReference type="PANTHER" id="PTHR46470">
    <property type="entry name" value="N-ACYLNEURAMINATE-9-PHOSPHATASE"/>
    <property type="match status" value="1"/>
</dbReference>
<dbReference type="InterPro" id="IPR006439">
    <property type="entry name" value="HAD-SF_hydro_IA"/>
</dbReference>
<reference evidence="5 6" key="1">
    <citation type="submission" date="2020-01" db="EMBL/GenBank/DDBJ databases">
        <title>Complete genome sequence of Chitinophaga sp. H33E-04 isolated from quinoa roots.</title>
        <authorList>
            <person name="Weon H.-Y."/>
            <person name="Lee S.A."/>
        </authorList>
    </citation>
    <scope>NUCLEOTIDE SEQUENCE [LARGE SCALE GENOMIC DNA]</scope>
    <source>
        <strain evidence="5 6">H33E-04</strain>
    </source>
</reference>
<name>A0A6B9ZNI7_9BACT</name>
<dbReference type="Gene3D" id="3.40.50.1000">
    <property type="entry name" value="HAD superfamily/HAD-like"/>
    <property type="match status" value="1"/>
</dbReference>
<dbReference type="PANTHER" id="PTHR46470:SF2">
    <property type="entry name" value="GLYCERALDEHYDE 3-PHOSPHATE PHOSPHATASE"/>
    <property type="match status" value="1"/>
</dbReference>
<comment type="cofactor">
    <cofactor evidence="1">
        <name>Mg(2+)</name>
        <dbReference type="ChEBI" id="CHEBI:18420"/>
    </cofactor>
</comment>
<dbReference type="Proteomes" id="UP000476411">
    <property type="component" value="Chromosome"/>
</dbReference>
<dbReference type="KEGG" id="chih:GWR21_28850"/>
<evidence type="ECO:0000313" key="5">
    <source>
        <dbReference type="EMBL" id="QHS63449.1"/>
    </source>
</evidence>
<dbReference type="InterPro" id="IPR036412">
    <property type="entry name" value="HAD-like_sf"/>
</dbReference>
<dbReference type="Pfam" id="PF13419">
    <property type="entry name" value="HAD_2"/>
    <property type="match status" value="1"/>
</dbReference>
<keyword evidence="2" id="KW-0479">Metal-binding</keyword>
<evidence type="ECO:0000256" key="1">
    <source>
        <dbReference type="ARBA" id="ARBA00001946"/>
    </source>
</evidence>
<dbReference type="SFLD" id="SFLDS00003">
    <property type="entry name" value="Haloacid_Dehalogenase"/>
    <property type="match status" value="1"/>
</dbReference>
<accession>A0A6B9ZNI7</accession>
<keyword evidence="4" id="KW-0460">Magnesium</keyword>
<gene>
    <name evidence="5" type="ORF">GWR21_28850</name>
</gene>
<sequence length="209" mass="23376">MLNNPVLIFDLDNTLFDRNRAMRQAMQCWLRQHPEVSHTLDEVMAQDAGGNTDRTAFCQWLMPAAAPDTLLRSIQQLIIGSLRPDAAIRQLLEQLQRRYQLVLASNGNGTIQRLKLAACGLTACFQHIFISGEMGKAKPNPEFFREILKTLAISPAQACMIGDDLVNDILGAQACGLNTCWVAYGETSDRNNPAIVIQHITELHRWTEC</sequence>
<dbReference type="AlphaFoldDB" id="A0A6B9ZNI7"/>
<dbReference type="GO" id="GO:0044281">
    <property type="term" value="P:small molecule metabolic process"/>
    <property type="evidence" value="ECO:0007669"/>
    <property type="project" value="UniProtKB-ARBA"/>
</dbReference>
<evidence type="ECO:0000256" key="2">
    <source>
        <dbReference type="ARBA" id="ARBA00022723"/>
    </source>
</evidence>
<dbReference type="GO" id="GO:0016791">
    <property type="term" value="F:phosphatase activity"/>
    <property type="evidence" value="ECO:0007669"/>
    <property type="project" value="TreeGrafter"/>
</dbReference>
<keyword evidence="3 5" id="KW-0378">Hydrolase</keyword>
<organism evidence="5 6">
    <name type="scientific">Chitinophaga agri</name>
    <dbReference type="NCBI Taxonomy" id="2703787"/>
    <lineage>
        <taxon>Bacteria</taxon>
        <taxon>Pseudomonadati</taxon>
        <taxon>Bacteroidota</taxon>
        <taxon>Chitinophagia</taxon>
        <taxon>Chitinophagales</taxon>
        <taxon>Chitinophagaceae</taxon>
        <taxon>Chitinophaga</taxon>
    </lineage>
</organism>
<dbReference type="PRINTS" id="PR00413">
    <property type="entry name" value="HADHALOGNASE"/>
</dbReference>
<dbReference type="SUPFAM" id="SSF56784">
    <property type="entry name" value="HAD-like"/>
    <property type="match status" value="1"/>
</dbReference>
<dbReference type="InterPro" id="IPR041492">
    <property type="entry name" value="HAD_2"/>
</dbReference>
<dbReference type="InterPro" id="IPR023214">
    <property type="entry name" value="HAD_sf"/>
</dbReference>
<proteinExistence type="predicted"/>
<keyword evidence="6" id="KW-1185">Reference proteome</keyword>
<dbReference type="GO" id="GO:0046872">
    <property type="term" value="F:metal ion binding"/>
    <property type="evidence" value="ECO:0007669"/>
    <property type="project" value="UniProtKB-KW"/>
</dbReference>
<dbReference type="InterPro" id="IPR051400">
    <property type="entry name" value="HAD-like_hydrolase"/>
</dbReference>
<dbReference type="NCBIfam" id="TIGR01509">
    <property type="entry name" value="HAD-SF-IA-v3"/>
    <property type="match status" value="1"/>
</dbReference>
<dbReference type="NCBIfam" id="TIGR01549">
    <property type="entry name" value="HAD-SF-IA-v1"/>
    <property type="match status" value="1"/>
</dbReference>
<protein>
    <submittedName>
        <fullName evidence="5">HAD family hydrolase</fullName>
    </submittedName>
</protein>
<evidence type="ECO:0000313" key="6">
    <source>
        <dbReference type="Proteomes" id="UP000476411"/>
    </source>
</evidence>
<dbReference type="RefSeq" id="WP_162335165.1">
    <property type="nucleotide sequence ID" value="NZ_CP048113.1"/>
</dbReference>
<dbReference type="EMBL" id="CP048113">
    <property type="protein sequence ID" value="QHS63449.1"/>
    <property type="molecule type" value="Genomic_DNA"/>
</dbReference>